<proteinExistence type="predicted"/>
<accession>A0A5N5P1W3</accession>
<keyword evidence="1" id="KW-1133">Transmembrane helix</keyword>
<name>A0A5N5P1W3_9ROSI</name>
<protein>
    <recommendedName>
        <fullName evidence="4">EXS domain-containing protein</fullName>
    </recommendedName>
</protein>
<dbReference type="AlphaFoldDB" id="A0A5N5P1W3"/>
<evidence type="ECO:0000256" key="1">
    <source>
        <dbReference type="SAM" id="Phobius"/>
    </source>
</evidence>
<evidence type="ECO:0000313" key="3">
    <source>
        <dbReference type="Proteomes" id="UP000326939"/>
    </source>
</evidence>
<comment type="caution">
    <text evidence="2">The sequence shown here is derived from an EMBL/GenBank/DDBJ whole genome shotgun (WGS) entry which is preliminary data.</text>
</comment>
<dbReference type="Proteomes" id="UP000326939">
    <property type="component" value="Chromosome 1"/>
</dbReference>
<reference evidence="3" key="1">
    <citation type="journal article" date="2019" name="Gigascience">
        <title>De novo genome assembly of the endangered Acer yangbiense, a plant species with extremely small populations endemic to Yunnan Province, China.</title>
        <authorList>
            <person name="Yang J."/>
            <person name="Wariss H.M."/>
            <person name="Tao L."/>
            <person name="Zhang R."/>
            <person name="Yun Q."/>
            <person name="Hollingsworth P."/>
            <person name="Dao Z."/>
            <person name="Luo G."/>
            <person name="Guo H."/>
            <person name="Ma Y."/>
            <person name="Sun W."/>
        </authorList>
    </citation>
    <scope>NUCLEOTIDE SEQUENCE [LARGE SCALE GENOMIC DNA]</scope>
    <source>
        <strain evidence="3">cv. br00</strain>
    </source>
</reference>
<keyword evidence="1" id="KW-0812">Transmembrane</keyword>
<evidence type="ECO:0000313" key="2">
    <source>
        <dbReference type="EMBL" id="KAB5573685.1"/>
    </source>
</evidence>
<sequence>MSFLIMFLRICRSMSFLVFRAFRCIAMDNYREKKRGTVILLFYFAWFAALFSKMVWSLGEFVLDFYDASRDWKSL</sequence>
<evidence type="ECO:0008006" key="4">
    <source>
        <dbReference type="Google" id="ProtNLM"/>
    </source>
</evidence>
<organism evidence="2 3">
    <name type="scientific">Salix brachista</name>
    <dbReference type="NCBI Taxonomy" id="2182728"/>
    <lineage>
        <taxon>Eukaryota</taxon>
        <taxon>Viridiplantae</taxon>
        <taxon>Streptophyta</taxon>
        <taxon>Embryophyta</taxon>
        <taxon>Tracheophyta</taxon>
        <taxon>Spermatophyta</taxon>
        <taxon>Magnoliopsida</taxon>
        <taxon>eudicotyledons</taxon>
        <taxon>Gunneridae</taxon>
        <taxon>Pentapetalae</taxon>
        <taxon>rosids</taxon>
        <taxon>fabids</taxon>
        <taxon>Malpighiales</taxon>
        <taxon>Salicaceae</taxon>
        <taxon>Saliceae</taxon>
        <taxon>Salix</taxon>
    </lineage>
</organism>
<dbReference type="EMBL" id="VDCV01000001">
    <property type="protein sequence ID" value="KAB5573685.1"/>
    <property type="molecule type" value="Genomic_DNA"/>
</dbReference>
<gene>
    <name evidence="2" type="ORF">DKX38_000879</name>
</gene>
<keyword evidence="3" id="KW-1185">Reference proteome</keyword>
<keyword evidence="1" id="KW-0472">Membrane</keyword>
<feature type="transmembrane region" description="Helical" evidence="1">
    <location>
        <begin position="38"/>
        <end position="56"/>
    </location>
</feature>